<evidence type="ECO:0000256" key="15">
    <source>
        <dbReference type="ARBA" id="ARBA00022837"/>
    </source>
</evidence>
<dbReference type="PANTHER" id="PTHR47633:SF7">
    <property type="entry name" value="TITIN HOMOLOG"/>
    <property type="match status" value="1"/>
</dbReference>
<feature type="region of interest" description="Disordered" evidence="23">
    <location>
        <begin position="5192"/>
        <end position="5211"/>
    </location>
</feature>
<evidence type="ECO:0000256" key="12">
    <source>
        <dbReference type="ARBA" id="ARBA00022737"/>
    </source>
</evidence>
<dbReference type="Gene3D" id="2.60.40.10">
    <property type="entry name" value="Immunoglobulins"/>
    <property type="match status" value="15"/>
</dbReference>
<dbReference type="PROSITE" id="PS50853">
    <property type="entry name" value="FN3"/>
    <property type="match status" value="2"/>
</dbReference>
<feature type="compositionally biased region" description="Basic and acidic residues" evidence="23">
    <location>
        <begin position="2032"/>
        <end position="2156"/>
    </location>
</feature>
<evidence type="ECO:0000259" key="25">
    <source>
        <dbReference type="PROSITE" id="PS50835"/>
    </source>
</evidence>
<keyword evidence="12" id="KW-0677">Repeat</keyword>
<reference evidence="28" key="1">
    <citation type="journal article" date="2013" name="Genome Biol.">
        <title>Draft genome of the mountain pine beetle, Dendroctonus ponderosae Hopkins, a major forest pest.</title>
        <authorList>
            <person name="Keeling C.I."/>
            <person name="Yuen M.M."/>
            <person name="Liao N.Y."/>
            <person name="Docking T.R."/>
            <person name="Chan S.K."/>
            <person name="Taylor G.A."/>
            <person name="Palmquist D.L."/>
            <person name="Jackman S.D."/>
            <person name="Nguyen A."/>
            <person name="Li M."/>
            <person name="Henderson H."/>
            <person name="Janes J.K."/>
            <person name="Zhao Y."/>
            <person name="Pandoh P."/>
            <person name="Moore R."/>
            <person name="Sperling F.A."/>
            <person name="Huber D.P."/>
            <person name="Birol I."/>
            <person name="Jones S.J."/>
            <person name="Bohlmann J."/>
        </authorList>
    </citation>
    <scope>NUCLEOTIDE SEQUENCE</scope>
</reference>
<dbReference type="CDD" id="cd14103">
    <property type="entry name" value="STKc_MLCK"/>
    <property type="match status" value="1"/>
</dbReference>
<evidence type="ECO:0000256" key="1">
    <source>
        <dbReference type="ARBA" id="ARBA00001913"/>
    </source>
</evidence>
<feature type="compositionally biased region" description="Acidic residues" evidence="23">
    <location>
        <begin position="4985"/>
        <end position="4995"/>
    </location>
</feature>
<keyword evidence="15" id="KW-0106">Calcium</keyword>
<evidence type="ECO:0000256" key="13">
    <source>
        <dbReference type="ARBA" id="ARBA00022741"/>
    </source>
</evidence>
<evidence type="ECO:0000256" key="14">
    <source>
        <dbReference type="ARBA" id="ARBA00022777"/>
    </source>
</evidence>
<evidence type="ECO:0000256" key="18">
    <source>
        <dbReference type="ARBA" id="ARBA00022860"/>
    </source>
</evidence>
<feature type="compositionally biased region" description="Low complexity" evidence="23">
    <location>
        <begin position="4930"/>
        <end position="4950"/>
    </location>
</feature>
<dbReference type="EC" id="2.7.11.18" evidence="5"/>
<feature type="compositionally biased region" description="Basic and acidic residues" evidence="23">
    <location>
        <begin position="1638"/>
        <end position="1878"/>
    </location>
</feature>
<evidence type="ECO:0000256" key="4">
    <source>
        <dbReference type="ARBA" id="ARBA00006692"/>
    </source>
</evidence>
<dbReference type="PROSITE" id="PS50011">
    <property type="entry name" value="PROTEIN_KINASE_DOM"/>
    <property type="match status" value="1"/>
</dbReference>
<feature type="domain" description="Ig-like" evidence="25">
    <location>
        <begin position="3321"/>
        <end position="3412"/>
    </location>
</feature>
<evidence type="ECO:0000256" key="23">
    <source>
        <dbReference type="SAM" id="MobiDB-lite"/>
    </source>
</evidence>
<feature type="compositionally biased region" description="Basic and acidic residues" evidence="23">
    <location>
        <begin position="1886"/>
        <end position="2012"/>
    </location>
</feature>
<dbReference type="Pfam" id="PF00069">
    <property type="entry name" value="Pkinase"/>
    <property type="match status" value="1"/>
</dbReference>
<protein>
    <recommendedName>
        <fullName evidence="6">Myosin light chain kinase, smooth muscle</fullName>
        <ecNumber evidence="5">2.7.11.18</ecNumber>
    </recommendedName>
    <alternativeName>
        <fullName evidence="20">Telokin</fullName>
    </alternativeName>
</protein>
<dbReference type="SMART" id="SM00220">
    <property type="entry name" value="S_TKc"/>
    <property type="match status" value="1"/>
</dbReference>
<dbReference type="Pfam" id="PF00041">
    <property type="entry name" value="fn3"/>
    <property type="match status" value="2"/>
</dbReference>
<keyword evidence="16 21" id="KW-0067">ATP-binding</keyword>
<keyword evidence="13 21" id="KW-0547">Nucleotide-binding</keyword>
<feature type="region of interest" description="Disordered" evidence="23">
    <location>
        <begin position="1370"/>
        <end position="2704"/>
    </location>
</feature>
<keyword evidence="8" id="KW-0723">Serine/threonine-protein kinase</keyword>
<feature type="region of interest" description="Disordered" evidence="23">
    <location>
        <begin position="3879"/>
        <end position="3905"/>
    </location>
</feature>
<reference evidence="27" key="2">
    <citation type="submission" date="2024-08" db="UniProtKB">
        <authorList>
            <consortium name="EnsemblMetazoa"/>
        </authorList>
    </citation>
    <scope>IDENTIFICATION</scope>
</reference>
<feature type="binding site" evidence="21">
    <location>
        <position position="4665"/>
    </location>
    <ligand>
        <name>ATP</name>
        <dbReference type="ChEBI" id="CHEBI:30616"/>
    </ligand>
</feature>
<evidence type="ECO:0000256" key="5">
    <source>
        <dbReference type="ARBA" id="ARBA00012430"/>
    </source>
</evidence>
<feature type="compositionally biased region" description="Polar residues" evidence="23">
    <location>
        <begin position="5008"/>
        <end position="5023"/>
    </location>
</feature>
<feature type="region of interest" description="Disordered" evidence="23">
    <location>
        <begin position="4985"/>
        <end position="5024"/>
    </location>
</feature>
<dbReference type="FunFam" id="2.60.40.10:FF:000107">
    <property type="entry name" value="Myosin, light chain kinase a"/>
    <property type="match status" value="3"/>
</dbReference>
<dbReference type="InterPro" id="IPR007110">
    <property type="entry name" value="Ig-like_dom"/>
</dbReference>
<dbReference type="FunFam" id="2.60.40.10:FF:001452">
    <property type="entry name" value="Uncharacterized protein, isoform F"/>
    <property type="match status" value="1"/>
</dbReference>
<proteinExistence type="inferred from homology"/>
<dbReference type="Proteomes" id="UP000019118">
    <property type="component" value="Unassembled WGS sequence"/>
</dbReference>
<dbReference type="InterPro" id="IPR011009">
    <property type="entry name" value="Kinase-like_dom_sf"/>
</dbReference>
<feature type="domain" description="Ig-like" evidence="25">
    <location>
        <begin position="3769"/>
        <end position="3853"/>
    </location>
</feature>
<feature type="domain" description="Fibronectin type-III" evidence="26">
    <location>
        <begin position="4516"/>
        <end position="4613"/>
    </location>
</feature>
<comment type="subcellular location">
    <subcellularLocation>
        <location evidence="3">Cytoplasm</location>
    </subcellularLocation>
</comment>
<feature type="compositionally biased region" description="Basic and acidic residues" evidence="23">
    <location>
        <begin position="1524"/>
        <end position="1608"/>
    </location>
</feature>
<dbReference type="SUPFAM" id="SSF48726">
    <property type="entry name" value="Immunoglobulin"/>
    <property type="match status" value="13"/>
</dbReference>
<evidence type="ECO:0000256" key="10">
    <source>
        <dbReference type="ARBA" id="ARBA00022679"/>
    </source>
</evidence>
<feature type="compositionally biased region" description="Basic and acidic residues" evidence="23">
    <location>
        <begin position="1370"/>
        <end position="1416"/>
    </location>
</feature>
<dbReference type="GO" id="GO:0009653">
    <property type="term" value="P:anatomical structure morphogenesis"/>
    <property type="evidence" value="ECO:0007669"/>
    <property type="project" value="UniProtKB-ARBA"/>
</dbReference>
<feature type="domain" description="Ig-like" evidence="25">
    <location>
        <begin position="3441"/>
        <end position="3531"/>
    </location>
</feature>
<dbReference type="FunFam" id="1.10.510.10:FF:000175">
    <property type="entry name" value="Myosin light chain kinase, smooth muscle"/>
    <property type="match status" value="1"/>
</dbReference>
<keyword evidence="9" id="KW-0597">Phosphoprotein</keyword>
<dbReference type="FunFam" id="2.60.40.10:FF:001166">
    <property type="entry name" value="Uncharacterized protein, isoform D"/>
    <property type="match status" value="1"/>
</dbReference>
<evidence type="ECO:0000256" key="6">
    <source>
        <dbReference type="ARBA" id="ARBA00021842"/>
    </source>
</evidence>
<dbReference type="PROSITE" id="PS00108">
    <property type="entry name" value="PROTEIN_KINASE_ST"/>
    <property type="match status" value="1"/>
</dbReference>
<dbReference type="GO" id="GO:0004687">
    <property type="term" value="F:myosin light chain kinase activity"/>
    <property type="evidence" value="ECO:0007669"/>
    <property type="project" value="UniProtKB-EC"/>
</dbReference>
<dbReference type="GO" id="GO:0030154">
    <property type="term" value="P:cell differentiation"/>
    <property type="evidence" value="ECO:0007669"/>
    <property type="project" value="UniProtKB-ARBA"/>
</dbReference>
<comment type="similarity">
    <text evidence="4">Belongs to the protein kinase superfamily. CAMK Ser/Thr protein kinase family.</text>
</comment>
<dbReference type="InterPro" id="IPR003599">
    <property type="entry name" value="Ig_sub"/>
</dbReference>
<evidence type="ECO:0000256" key="3">
    <source>
        <dbReference type="ARBA" id="ARBA00004496"/>
    </source>
</evidence>
<dbReference type="SMART" id="SM00408">
    <property type="entry name" value="IGc2"/>
    <property type="match status" value="13"/>
</dbReference>
<evidence type="ECO:0000256" key="21">
    <source>
        <dbReference type="PROSITE-ProRule" id="PRU10141"/>
    </source>
</evidence>
<feature type="region of interest" description="Disordered" evidence="23">
    <location>
        <begin position="2963"/>
        <end position="2984"/>
    </location>
</feature>
<dbReference type="InterPro" id="IPR003961">
    <property type="entry name" value="FN3_dom"/>
</dbReference>
<dbReference type="PANTHER" id="PTHR47633">
    <property type="entry name" value="IMMUNOGLOBULIN"/>
    <property type="match status" value="1"/>
</dbReference>
<evidence type="ECO:0000256" key="9">
    <source>
        <dbReference type="ARBA" id="ARBA00022553"/>
    </source>
</evidence>
<evidence type="ECO:0000256" key="7">
    <source>
        <dbReference type="ARBA" id="ARBA00022490"/>
    </source>
</evidence>
<dbReference type="Gene3D" id="3.30.200.20">
    <property type="entry name" value="Phosphorylase Kinase, domain 1"/>
    <property type="match status" value="1"/>
</dbReference>
<keyword evidence="14" id="KW-0418">Kinase</keyword>
<dbReference type="InterPro" id="IPR017441">
    <property type="entry name" value="Protein_kinase_ATP_BS"/>
</dbReference>
<dbReference type="InterPro" id="IPR036116">
    <property type="entry name" value="FN3_sf"/>
</dbReference>
<keyword evidence="18" id="KW-0112">Calmodulin-binding</keyword>
<organism evidence="27 28">
    <name type="scientific">Dendroctonus ponderosae</name>
    <name type="common">Mountain pine beetle</name>
    <dbReference type="NCBI Taxonomy" id="77166"/>
    <lineage>
        <taxon>Eukaryota</taxon>
        <taxon>Metazoa</taxon>
        <taxon>Ecdysozoa</taxon>
        <taxon>Arthropoda</taxon>
        <taxon>Hexapoda</taxon>
        <taxon>Insecta</taxon>
        <taxon>Pterygota</taxon>
        <taxon>Neoptera</taxon>
        <taxon>Endopterygota</taxon>
        <taxon>Coleoptera</taxon>
        <taxon>Polyphaga</taxon>
        <taxon>Cucujiformia</taxon>
        <taxon>Curculionidae</taxon>
        <taxon>Scolytinae</taxon>
        <taxon>Dendroctonus</taxon>
    </lineage>
</organism>
<dbReference type="CDD" id="cd06503">
    <property type="entry name" value="ATP-synt_Fo_b"/>
    <property type="match status" value="2"/>
</dbReference>
<feature type="compositionally biased region" description="Basic and acidic residues" evidence="23">
    <location>
        <begin position="1615"/>
        <end position="1628"/>
    </location>
</feature>
<evidence type="ECO:0000259" key="26">
    <source>
        <dbReference type="PROSITE" id="PS50853"/>
    </source>
</evidence>
<keyword evidence="22" id="KW-0175">Coiled coil</keyword>
<dbReference type="SUPFAM" id="SSF56112">
    <property type="entry name" value="Protein kinase-like (PK-like)"/>
    <property type="match status" value="1"/>
</dbReference>
<dbReference type="InterPro" id="IPR003598">
    <property type="entry name" value="Ig_sub2"/>
</dbReference>
<feature type="compositionally biased region" description="Polar residues" evidence="23">
    <location>
        <begin position="3886"/>
        <end position="3898"/>
    </location>
</feature>
<feature type="coiled-coil region" evidence="22">
    <location>
        <begin position="431"/>
        <end position="458"/>
    </location>
</feature>
<dbReference type="PROSITE" id="PS50835">
    <property type="entry name" value="IG_LIKE"/>
    <property type="match status" value="13"/>
</dbReference>
<feature type="domain" description="Ig-like" evidence="25">
    <location>
        <begin position="4029"/>
        <end position="4121"/>
    </location>
</feature>
<feature type="domain" description="Ig-like" evidence="25">
    <location>
        <begin position="4135"/>
        <end position="4228"/>
    </location>
</feature>
<dbReference type="FunFam" id="2.60.40.10:FF:000080">
    <property type="entry name" value="Myosin light chain kinase, smooth muscle"/>
    <property type="match status" value="1"/>
</dbReference>
<feature type="region of interest" description="Disordered" evidence="23">
    <location>
        <begin position="5150"/>
        <end position="5174"/>
    </location>
</feature>
<feature type="region of interest" description="Disordered" evidence="23">
    <location>
        <begin position="4927"/>
        <end position="4957"/>
    </location>
</feature>
<keyword evidence="11" id="KW-0479">Metal-binding</keyword>
<keyword evidence="28" id="KW-1185">Reference proteome</keyword>
<evidence type="ECO:0000256" key="19">
    <source>
        <dbReference type="ARBA" id="ARBA00023319"/>
    </source>
</evidence>
<evidence type="ECO:0000256" key="8">
    <source>
        <dbReference type="ARBA" id="ARBA00022527"/>
    </source>
</evidence>
<keyword evidence="7" id="KW-0963">Cytoplasm</keyword>
<dbReference type="GO" id="GO:0005737">
    <property type="term" value="C:cytoplasm"/>
    <property type="evidence" value="ECO:0007669"/>
    <property type="project" value="UniProtKB-SubCell"/>
</dbReference>
<evidence type="ECO:0000256" key="22">
    <source>
        <dbReference type="SAM" id="Coils"/>
    </source>
</evidence>
<dbReference type="InterPro" id="IPR013098">
    <property type="entry name" value="Ig_I-set"/>
</dbReference>
<name>A0AAR5P8M5_DENPD</name>
<feature type="region of interest" description="Disordered" evidence="23">
    <location>
        <begin position="5327"/>
        <end position="5351"/>
    </location>
</feature>
<dbReference type="FunFam" id="2.60.40.10:FF:000022">
    <property type="entry name" value="Cardiac titin"/>
    <property type="match status" value="1"/>
</dbReference>
<evidence type="ECO:0000313" key="27">
    <source>
        <dbReference type="EnsemblMetazoa" id="XP_019757440.1"/>
    </source>
</evidence>
<feature type="domain" description="Ig-like" evidence="25">
    <location>
        <begin position="3920"/>
        <end position="4008"/>
    </location>
</feature>
<dbReference type="InterPro" id="IPR013783">
    <property type="entry name" value="Ig-like_fold"/>
</dbReference>
<dbReference type="InterPro" id="IPR036179">
    <property type="entry name" value="Ig-like_dom_sf"/>
</dbReference>
<feature type="compositionally biased region" description="Basic and acidic residues" evidence="23">
    <location>
        <begin position="1423"/>
        <end position="1516"/>
    </location>
</feature>
<feature type="domain" description="Ig-like" evidence="25">
    <location>
        <begin position="4423"/>
        <end position="4512"/>
    </location>
</feature>
<keyword evidence="17" id="KW-0460">Magnesium</keyword>
<dbReference type="FunFam" id="2.60.40.10:FF:000612">
    <property type="entry name" value="palladin isoform X1"/>
    <property type="match status" value="1"/>
</dbReference>
<keyword evidence="19" id="KW-0393">Immunoglobulin domain</keyword>
<evidence type="ECO:0000256" key="11">
    <source>
        <dbReference type="ARBA" id="ARBA00022723"/>
    </source>
</evidence>
<dbReference type="InterPro" id="IPR008271">
    <property type="entry name" value="Ser/Thr_kinase_AS"/>
</dbReference>
<dbReference type="Pfam" id="PF07679">
    <property type="entry name" value="I-set"/>
    <property type="match status" value="13"/>
</dbReference>
<evidence type="ECO:0000256" key="2">
    <source>
        <dbReference type="ARBA" id="ARBA00001946"/>
    </source>
</evidence>
<feature type="domain" description="Ig-like" evidence="25">
    <location>
        <begin position="2858"/>
        <end position="2947"/>
    </location>
</feature>
<feature type="domain" description="Ig-like" evidence="25">
    <location>
        <begin position="2758"/>
        <end position="2846"/>
    </location>
</feature>
<dbReference type="Gene3D" id="1.10.510.10">
    <property type="entry name" value="Transferase(Phosphotransferase) domain 1"/>
    <property type="match status" value="1"/>
</dbReference>
<dbReference type="EnsemblMetazoa" id="XM_019901881.1">
    <property type="protein sequence ID" value="XP_019757440.1"/>
    <property type="gene ID" value="LOC109535867"/>
</dbReference>
<dbReference type="GO" id="GO:0046872">
    <property type="term" value="F:metal ion binding"/>
    <property type="evidence" value="ECO:0007669"/>
    <property type="project" value="UniProtKB-KW"/>
</dbReference>
<dbReference type="SMART" id="SM00060">
    <property type="entry name" value="FN3"/>
    <property type="match status" value="2"/>
</dbReference>
<dbReference type="InterPro" id="IPR000719">
    <property type="entry name" value="Prot_kinase_dom"/>
</dbReference>
<evidence type="ECO:0000313" key="28">
    <source>
        <dbReference type="Proteomes" id="UP000019118"/>
    </source>
</evidence>
<feature type="domain" description="Ig-like" evidence="25">
    <location>
        <begin position="3655"/>
        <end position="3746"/>
    </location>
</feature>
<feature type="compositionally biased region" description="Polar residues" evidence="23">
    <location>
        <begin position="2966"/>
        <end position="2976"/>
    </location>
</feature>
<dbReference type="SUPFAM" id="SSF49265">
    <property type="entry name" value="Fibronectin type III"/>
    <property type="match status" value="1"/>
</dbReference>
<feature type="compositionally biased region" description="Basic and acidic residues" evidence="23">
    <location>
        <begin position="2164"/>
        <end position="2694"/>
    </location>
</feature>
<evidence type="ECO:0000259" key="24">
    <source>
        <dbReference type="PROSITE" id="PS50011"/>
    </source>
</evidence>
<feature type="domain" description="Protein kinase" evidence="24">
    <location>
        <begin position="4636"/>
        <end position="4891"/>
    </location>
</feature>
<evidence type="ECO:0000256" key="17">
    <source>
        <dbReference type="ARBA" id="ARBA00022842"/>
    </source>
</evidence>
<dbReference type="SMART" id="SM00409">
    <property type="entry name" value="IG"/>
    <property type="match status" value="13"/>
</dbReference>
<dbReference type="FunFam" id="2.60.40.10:FF:000069">
    <property type="entry name" value="Alpha-protein kinase 3"/>
    <property type="match status" value="1"/>
</dbReference>
<dbReference type="FunFam" id="2.60.40.10:FF:001053">
    <property type="entry name" value="Uncharacterized protein, isoform D"/>
    <property type="match status" value="1"/>
</dbReference>
<keyword evidence="10" id="KW-0808">Transferase</keyword>
<evidence type="ECO:0000256" key="16">
    <source>
        <dbReference type="ARBA" id="ARBA00022840"/>
    </source>
</evidence>
<dbReference type="GO" id="GO:0005524">
    <property type="term" value="F:ATP binding"/>
    <property type="evidence" value="ECO:0007669"/>
    <property type="project" value="UniProtKB-UniRule"/>
</dbReference>
<dbReference type="CDD" id="cd00096">
    <property type="entry name" value="Ig"/>
    <property type="match status" value="4"/>
</dbReference>
<sequence length="5411" mass="607874">MQQAISSLKESLDAVLQIPSEATNIKVLELPLKTLSASLGQIEVLMEETSASKPERNDVIAAKLLQESIKEVYQEIRILNQEISAIPQQAGLEAICEPVKHIEAVLEEIIQLPESAADLSAAEAENLADIHLPLEKLKAAIIESKHAALKPELQDQQKSELKQAIATLKEKIDRVIMKPSDAQSVKLLEVPFKALAATLSEVQSRFSEKPDQKELLEALRKVSSQILALNQEVKDISITPQQACIQKIQQPVKSVEMALEQYISQPITTPQIPKEKVQLFDQIKEPLEKLSAVILQCKEAAIKLDVSEPTTSEVKQSITALKETVEEVMQESSKIKGSTQVEISLGSLSTSLGQIQEVLDEEPKAERRDKSIANTLREAVMKFCAELHSFRQDVSEVPQQTSLQEVEPSANLVAAALEQIAKAPLLGEDLSSEEERRLVQVKEELEKLNVVLAQSKEAGLKLETQHQSDLKGAIASLKIGIERVTQLPSQAQSLNTLEQPLKSLAASLGQVADAAKLVERKNKKASLLMLQSIKNIAAAVEALKSRVPKSQQSVVQKTEDSVKSVQSALEQLTEVPETVEDFTEEDAQSIMKIQLSLVDIEAVLQQICLAPHEKPEDVELRVKVSQAVALLEQNIAALPSRSRVLQPPFAILTDSFKLLEKALESTFSNETPTEPDTPKALPVDKKYLKLVRDLAMPIGQLLEEAKILSANSALVEQLKQLGSFRAPLEHLGEAFQFVEHQSKKGVSDTIAENVYETLHDLIGPLETVLIETVKINSLMGHLADCKSLERVLKSLETSLEQALLLPVESVLLETLFIPLQEFLQAVATSKAFLVEAALREKQMKLASLLQPFVSVRDELSNLSQELSHASNVNMAVGGIFDIKKPLEELMENIRLADSSDDTQQALLDSFVEEAKAPLKRIETALCLTKSSFATPEVLSLERAQICGCLKEQIAFIDNENMQGKFAPLHLEASLNELKLPLGRVVEEFNKQRNDYMALANLTKSLRNLASGTSKISTNAKIFKEIDEESLLKFESLLEPVNVFLDNLQLTEEIADNTADFNPEYSAKVNDLADQLSSISIFLDDVASQPQSAKLLEKKELNIAAMLKDCRTNIENINATVSLNEKMEILKQALEMFQLSVENLRKEFFKVGMQKRNDFKLSKSLEKQLKDLTNHLYRDTFLYRATKPLNKLMDKLSASRKNLLQGNEDSVPNDLPEEESTQLHLEEEVEAFRDIVKHIKSEDDLIPRKGNLKQSLKKIDTQLAKMSTMVALSPTLMIVSEELAILKETLKSIAKDIDELGDQVEEILVIQNDNDEPEIKIEEQKIPEGVELILQSEESRLSNEKTPIAVEQAEVVIENKVDEQIKRELKADKEGVPEEEKLTIKAEADKKEDDTDIETRKIQDEADDKAMKTKNDAELQVQKQIEEVQAKEEKENADVGAHKKDKDVGDKAKQEIDDDVKTKKEKEEEEAKVTKANKDDNLRFEKQMEENTELDVKTEKSKEDVDSKVKSRKKLTEEESIEANARPEKTDDKDSQEKMGEETEIREAKEERNVKDQNKNEEEQTELKMKKAVADAKAENEKGETEDKIATGKQDAELKAEKQKKAKEPKVKKKKDGALLKAEKVKEEATAIPEEEKDELDRTSQKEKHVSEAEARKEKEDADLKAEKEKHEAEVKARTENEEANLKAEKEKEEAQSKAKKEKEDADLKAEKAKEEAKAKARKEQEDEHREVENKKEEANAEARKQKEEADLQAEKEKIEADVKARQQKEEADLKAQREKEAAEAKSRQEKEDAEVQVKKGKKAAEAKAKKEKEDADRKADKEKEEAKAQAKKEKEEADFKVHKEKQGAEAKIRKEKEDADLKAQNDKHEAEVKARKEKEDEDLKAEEEKGKEEAKVKVRKEKEEADLKAEKEKEELEAQYKQEKEDAEVKAKQEKKVKDAKARKEKVDADLKAEKEEKEAKAKARKEKEEADRNAQKQKRVEDAKVRKEKEQADLKAQTEKHEAEVKARKEKEDEDLKAEEQKKTARAKARKEKEEADIEAQKKEQEAAVKAAKEKEEADLKAQAEKHEADVKARKEKKDADTKADEQKEAAQVEARKEKEEADLKVQKKDHDAAVKAAKEKEEADLKAQKEKHEAEVKARKEKEDSDLKAKEQKKAARAKARKEKEEADIEAQKKEQEAAVKAAKEKEEADLKAQKEKHAAEVKARKEQEDADRKAEAEKEAVRAKARKEKEESNLEAQKKKQEAAVKAAKEREEAELKAQKEKHEAEVKARKEKEDADLKAKEQKEALRAKARKEKEESNLEAQKKKQEAAVKAAKEKEEAELKVQKEKHEAEVKARKEQEDADRKAEEKKEAVLAKARKEKEESNLEAQKKKQEAAVKAAKEKEEAELKAQKEKHEAEVKARKEKEDADLKDKEQKEALRVKSRKETKEAVLKSQEKEQDAEVKAAKEKEEADLKAQKEKHEAELKVRKEQEDVDRKADEEKEAARGKARKEKDVADLKAEKAEAEAKAKTIKEKEDADLKAEKQKKEEKAKAKKLKDEAQAKARKEKEQADYIKDKKEKEEGEAKSKPERGAECETEKEKSETDIETVNEEKEVKAETIKDKDANSKSPKAKAETADKNVEDEKSIRHSQEDIKKEKRISVKSKKEKETSPKTDKGYDDTNDDVKKRDIKSRVKNDKEASEKTDREKSSDPEGPANIPEYKLDVHVDTTIYDQSQRNEDGRELVGFQGKDTFEADEDLFKPTTYHGPRYSGKKPIFTTSLSDRTSVSNTRVKMTCSVISESGMVLTWLKDGENIEGKPNYYQAFENNVATLEILNSTRSDGGTYTCVARNEHGSSSTSALLTVKETFDSVPVTPTFTRAIREQYKASNDEATLECRIRCHPTPTIKWYKDDSELDFGVKYHQAYLADGVARLSIPSPSKADSGRYTCRAESGDWFDQVSYDFSFTSKEDYVRQKIKERTSQKDISSTRYPTPSASSSALSASSYSTARRPHFSGVLTDATVPYGGFMALQVEVRGSPAEVAWYRESQRLSKSSPRHRTFVERDVHTLLIPNINEYEAGKYTCRAINMQGKCETSAYVRVIQSSHVRDGKPAMFLSRPDKYMRVTEGEDISVSFRVAGDPKPKVTWMKGLTDITDSMRSMRWTSDDYTRLTLKRATLDDWGTYCIMAKNRHGCDRAFFTVRLRERARSLTPNREPIQNILDDIPSYKERLYRKAVPSPIPAEPVVKDSGRNWVSLSWDKPDQTSIAPVLAYRVDMWHKGSDGGAQWTTLGVSSLTSFDAFNLLTGGEYQFRVTPRNRYGWGESVVSSPFTVGKPEEMPEFIKILPGQMKVLVGSDISLECEVTGEPSPKIRWLKDAVEIFPEENDRYTSSSKCGLCCLTIRNVQEEDTGRFMCEAVNKAGRVSTFARLCIVRDSKVLLADRNLKLFLKDFDNTKDHPPHFTMRLRDRRVQMTYPVRLTCQVAGCPEPEVKWFKDGQPILLNSRLTFSSEDSFHTLEIDKATLEDSGVYSISVANKFGSVACKSHLVVDKGIKAYIAPQFSTQLEPSQCRAKEGGELRLSARVEAYPSVGVMWYKDGVRLRPSRHSVMTLSYDGRVELAIGRVTLKDKGTYSCVATNIVGRSETSATVDVEESDGVLKNIAEEHHDAPCSKEPKFLKKPLNTEAYEGDNVTILCEVIGDPKPEVVWLRDFLKPDYYKDAAHFHRIGSGPEYRLEIPNVKLDFTGTYTVYAKNVHGDTKAIISLQIKVKDPITMERNKNKTSDLQKLPSIVEDLRDIRCCDGDSASLECRFAPNKPPLDIRWEKDGKIVRLSGDFSADFDGERAKLSIAEVYPEDEGEYSCIAFNQLGKAVTSACLIVDLPEEKENLLNAQLKRPPSLFAGGATPISTPRTTPNRSGSPRRREPITLETRRRQVRALAPKFYAYPHNRIAEEGETVRFQCAVAGHPDPWVKWFKNNEEIIPTSRLSITEKEDLRTLEIKDVTTADSAVYKVVLENDVGRVEATARLDVIAHRIHSTSGIRARSLSPKPAYNGYSKSNFLSASARYGSRARLFCDIKAVPTPYLKWYKDDVPIEEGAKFSCSYNGEVAALEIENVDFQDQGLYTCLAENENGRAQTSMCLEVLKDDSEPAENIQPYILTPLPSRLTELEGTDTTLQVRLGGSEPLDLVWMKDGCLLPDCQEYRQGFDKSGKTAWLVIENPQCEDSGRYTCEAYNVFGEASSKCHLTVANKPSRQPMGMFTKSPSSLIATTGAIASFGAKLVHDGNMKLFWEVNGQRIEPSATYKVEEEETSEGSDVITTGILHILDTCSSATVRCVAESQSIDGLVLCRSGTAHLVIADRNLVDVVSMGIGAEPDSEEPQLPMSATADTLREEVLEYQNVNHLGMPVYRNPHGSVVEFVQPVEERAVPRDFADGAQLVKVEEPARIVRGPQDTTALVGDRVLLKATYVGNPEPSVKWTRASKKLKNDERTSITSGDGVSCLLLQNITTDDSGKYDVTVENQYGSECYFASVSVEGPPDPPSGTPTITAFVDTVTVAWSSSPYDGGKKVLGYIVEYSLCGSDIWSTAVDDCTYLSHAVGGLQPGGRYAFRVRAFNVHGISRPSAQSGIVQLEEHNESSSFEHRLVMTEPGLEFKSRYEVQEELGKGRFGVVHKVVDKSTNQKLAAKFIRCRTPKDKEKVQEEINIMNLLRHQKLLQLAAAFENPKETIMIMEYISGGELFERVVADDFTLTEKDCILFMRQICEGVAYMHSQNVVHLDLKPENIMCHTRTSHEIKIIDFGLAQKINPDVPVRVLFGTPEFIPPEIINYEPIGIESDMWSLGVICYVLLSGLSPFMGDTDSETFANITRSDYDFEDEAFNTVSQDARDFIGALLLKRKEDRLSADQCLRHVWLDPDNHQETVVLSTDKLKKFIIRRKWQKTGNAIRALGRMTNLSNSRRNSANSNPNTPRTSISGSLVPRMGSLEEEKMNGKVENLFTTSIVTESFDENDETAEESPEAPKPPDNGDFESYNSHENSTLNSPTTTEELDVPLVASSDITDNVPEEVVDIVDPHELSEDVLTQLPKDLTGEQNFKAKKEVRTRACSERSDSGISDCSTYTHLTSSSCNSTPLLGKKFPINEEGEYKFKAHSDETSYVSSTSINLTSNMLHKENLRGSSEESDVSKSSSQDSELRPARTRRFAGRLGSKIECFQANAVNKSKPPPSQAESLKRLPNYSLRSVQDTIKKFDHTNPAPIKAPLNPENTRSSNILSASIRKNSFCDPTKLNPSSPILTRKTITHETSNRLVVCKGETDPPKITVHRSHSAASEVGRYRATKIDKLVQKLEKNGHRKVSEDGEGVLNTANPTVRFRSPSPSLLRKTQAVINKEKCNERYRAQNNLDSPRNRTPRSPTLKLRGNNECFQKVSAFWNNPNT</sequence>
<dbReference type="GO" id="GO:0005516">
    <property type="term" value="F:calmodulin binding"/>
    <property type="evidence" value="ECO:0007669"/>
    <property type="project" value="UniProtKB-KW"/>
</dbReference>
<feature type="domain" description="Ig-like" evidence="25">
    <location>
        <begin position="3540"/>
        <end position="3631"/>
    </location>
</feature>
<feature type="region of interest" description="Disordered" evidence="23">
    <location>
        <begin position="5371"/>
        <end position="5391"/>
    </location>
</feature>
<comment type="cofactor">
    <cofactor evidence="1">
        <name>Ca(2+)</name>
        <dbReference type="ChEBI" id="CHEBI:29108"/>
    </cofactor>
</comment>
<evidence type="ECO:0000256" key="20">
    <source>
        <dbReference type="ARBA" id="ARBA00030959"/>
    </source>
</evidence>
<feature type="domain" description="Ig-like" evidence="25">
    <location>
        <begin position="2994"/>
        <end position="3082"/>
    </location>
</feature>
<accession>A0AAR5P8M5</accession>
<comment type="cofactor">
    <cofactor evidence="2">
        <name>Mg(2+)</name>
        <dbReference type="ChEBI" id="CHEBI:18420"/>
    </cofactor>
</comment>
<feature type="domain" description="Fibronectin type-III" evidence="26">
    <location>
        <begin position="3222"/>
        <end position="3317"/>
    </location>
</feature>
<feature type="domain" description="Ig-like" evidence="25">
    <location>
        <begin position="3094"/>
        <end position="3166"/>
    </location>
</feature>
<dbReference type="CDD" id="cd00063">
    <property type="entry name" value="FN3"/>
    <property type="match status" value="2"/>
</dbReference>
<dbReference type="PROSITE" id="PS00107">
    <property type="entry name" value="PROTEIN_KINASE_ATP"/>
    <property type="match status" value="1"/>
</dbReference>